<name>A0A9N8YP58_9GLOM</name>
<dbReference type="InterPro" id="IPR011705">
    <property type="entry name" value="BACK"/>
</dbReference>
<feature type="domain" description="BACK" evidence="1">
    <location>
        <begin position="16"/>
        <end position="82"/>
    </location>
</feature>
<dbReference type="Gene3D" id="1.25.40.420">
    <property type="match status" value="1"/>
</dbReference>
<dbReference type="AlphaFoldDB" id="A0A9N8YP58"/>
<accession>A0A9N8YP58</accession>
<evidence type="ECO:0000313" key="2">
    <source>
        <dbReference type="EMBL" id="CAG8447092.1"/>
    </source>
</evidence>
<sequence>MSTWVQHNLIKIMHTVSLHESFKRLEEYCDKILEEEPHMIFEADDFLSLKESELVDLLNLDNIVMDEIEIWDSIIKWGTMNTSTLGKKHISKWTPQDFAALEKTLHQCIPLIRYNDIASDDYFVKVIPYRKILPKDMKMEILGYYLKNSVPQSVKILPPRSGSKIIDSKHVKTPNINIWGDHSSAIQYFSVEEYEVFKVSPCPVFP</sequence>
<comment type="caution">
    <text evidence="2">The sequence shown here is derived from an EMBL/GenBank/DDBJ whole genome shotgun (WGS) entry which is preliminary data.</text>
</comment>
<dbReference type="OrthoDB" id="6359816at2759"/>
<dbReference type="Pfam" id="PF07707">
    <property type="entry name" value="BACK"/>
    <property type="match status" value="1"/>
</dbReference>
<keyword evidence="3" id="KW-1185">Reference proteome</keyword>
<gene>
    <name evidence="2" type="ORF">ALEPTO_LOCUS759</name>
</gene>
<proteinExistence type="predicted"/>
<protein>
    <submittedName>
        <fullName evidence="2">14692_t:CDS:1</fullName>
    </submittedName>
</protein>
<evidence type="ECO:0000313" key="3">
    <source>
        <dbReference type="Proteomes" id="UP000789508"/>
    </source>
</evidence>
<evidence type="ECO:0000259" key="1">
    <source>
        <dbReference type="Pfam" id="PF07707"/>
    </source>
</evidence>
<organism evidence="2 3">
    <name type="scientific">Ambispora leptoticha</name>
    <dbReference type="NCBI Taxonomy" id="144679"/>
    <lineage>
        <taxon>Eukaryota</taxon>
        <taxon>Fungi</taxon>
        <taxon>Fungi incertae sedis</taxon>
        <taxon>Mucoromycota</taxon>
        <taxon>Glomeromycotina</taxon>
        <taxon>Glomeromycetes</taxon>
        <taxon>Archaeosporales</taxon>
        <taxon>Ambisporaceae</taxon>
        <taxon>Ambispora</taxon>
    </lineage>
</organism>
<dbReference type="Proteomes" id="UP000789508">
    <property type="component" value="Unassembled WGS sequence"/>
</dbReference>
<reference evidence="2" key="1">
    <citation type="submission" date="2021-06" db="EMBL/GenBank/DDBJ databases">
        <authorList>
            <person name="Kallberg Y."/>
            <person name="Tangrot J."/>
            <person name="Rosling A."/>
        </authorList>
    </citation>
    <scope>NUCLEOTIDE SEQUENCE</scope>
    <source>
        <strain evidence="2">FL130A</strain>
    </source>
</reference>
<dbReference type="EMBL" id="CAJVPS010000062">
    <property type="protein sequence ID" value="CAG8447092.1"/>
    <property type="molecule type" value="Genomic_DNA"/>
</dbReference>